<dbReference type="Gene3D" id="3.30.300.30">
    <property type="match status" value="1"/>
</dbReference>
<keyword evidence="2" id="KW-0436">Ligase</keyword>
<evidence type="ECO:0000259" key="4">
    <source>
        <dbReference type="Pfam" id="PF13193"/>
    </source>
</evidence>
<dbReference type="PANTHER" id="PTHR43201">
    <property type="entry name" value="ACYL-COA SYNTHETASE"/>
    <property type="match status" value="1"/>
</dbReference>
<dbReference type="Pfam" id="PF00501">
    <property type="entry name" value="AMP-binding"/>
    <property type="match status" value="1"/>
</dbReference>
<dbReference type="InterPro" id="IPR000873">
    <property type="entry name" value="AMP-dep_synth/lig_dom"/>
</dbReference>
<feature type="domain" description="AMP-dependent synthetase/ligase" evidence="3">
    <location>
        <begin position="22"/>
        <end position="277"/>
    </location>
</feature>
<comment type="caution">
    <text evidence="5">The sequence shown here is derived from an EMBL/GenBank/DDBJ whole genome shotgun (WGS) entry which is preliminary data.</text>
</comment>
<gene>
    <name evidence="5" type="ORF">ABVV53_08425</name>
</gene>
<evidence type="ECO:0000256" key="1">
    <source>
        <dbReference type="ARBA" id="ARBA00006432"/>
    </source>
</evidence>
<dbReference type="Proteomes" id="UP001548713">
    <property type="component" value="Unassembled WGS sequence"/>
</dbReference>
<feature type="domain" description="AMP-binding enzyme C-terminal" evidence="4">
    <location>
        <begin position="424"/>
        <end position="501"/>
    </location>
</feature>
<dbReference type="SUPFAM" id="SSF56801">
    <property type="entry name" value="Acetyl-CoA synthetase-like"/>
    <property type="match status" value="1"/>
</dbReference>
<dbReference type="EMBL" id="JBEWLY010000013">
    <property type="protein sequence ID" value="MET1755484.1"/>
    <property type="molecule type" value="Genomic_DNA"/>
</dbReference>
<name>A0ABV2D2D4_9SPHN</name>
<evidence type="ECO:0000259" key="3">
    <source>
        <dbReference type="Pfam" id="PF00501"/>
    </source>
</evidence>
<dbReference type="PANTHER" id="PTHR43201:SF5">
    <property type="entry name" value="MEDIUM-CHAIN ACYL-COA LIGASE ACSF2, MITOCHONDRIAL"/>
    <property type="match status" value="1"/>
</dbReference>
<dbReference type="Gene3D" id="3.40.50.12780">
    <property type="entry name" value="N-terminal domain of ligase-like"/>
    <property type="match status" value="2"/>
</dbReference>
<protein>
    <submittedName>
        <fullName evidence="5">Class I adenylate-forming enzyme family protein</fullName>
    </submittedName>
</protein>
<keyword evidence="6" id="KW-1185">Reference proteome</keyword>
<dbReference type="RefSeq" id="WP_353983939.1">
    <property type="nucleotide sequence ID" value="NZ_JBEWLY010000013.1"/>
</dbReference>
<evidence type="ECO:0000313" key="6">
    <source>
        <dbReference type="Proteomes" id="UP001548713"/>
    </source>
</evidence>
<dbReference type="InterPro" id="IPR042099">
    <property type="entry name" value="ANL_N_sf"/>
</dbReference>
<dbReference type="InterPro" id="IPR025110">
    <property type="entry name" value="AMP-bd_C"/>
</dbReference>
<accession>A0ABV2D2D4</accession>
<dbReference type="InterPro" id="IPR045851">
    <property type="entry name" value="AMP-bd_C_sf"/>
</dbReference>
<sequence>MSQEPAVSSDPRQAKTFPQLVRAAAAAYGDETAIVLREASIPNESATYAELDARSALIARGLLALGVGKGSRIGFICGNGPRFAVWFAAAARIGAIAIPISTMIRANELVRVLRQSDVHGLYVQRELLGKDYVERLCEALPELSEGTGSDLRIARAPYLRWIVSHGDNLPPTFRTMDFIEQAAQSVSDELLREVESEVHTTDQLVEIYTSGSMALPKGVKHNHGPVLFRSHYLADMLGPQRGKESQAMMPMFWIGGMMMWLVPNWEVGAPTICTERTLNNSRMAFGSVLSDDDLALMSKAPKPWWGLGMSETLGPYSYGDDFRAPGRPVCAPMDHIAPGYEVRIADEDDQPLGSGQVGEMQLRGYPVASGLHKLEREGYYTADGYFKTGDLCEIEDRPQGRRIHFVGRNGDMIKTMGSNVSPAEVEMEMQSLDGVHNAYVLGLPDEDRGQLLVAAVVPRDGVELDFAMIEATLRQRLSSYKVPRAYVAIARENVPLLASNKVARRELAEMIAQELGRH</sequence>
<proteinExistence type="inferred from homology"/>
<dbReference type="Pfam" id="PF13193">
    <property type="entry name" value="AMP-binding_C"/>
    <property type="match status" value="1"/>
</dbReference>
<comment type="similarity">
    <text evidence="1">Belongs to the ATP-dependent AMP-binding enzyme family.</text>
</comment>
<reference evidence="5 6" key="1">
    <citation type="submission" date="2024-07" db="EMBL/GenBank/DDBJ databases">
        <title>Novosphingobium kalidii RD2P27.</title>
        <authorList>
            <person name="Sun J.-Q."/>
        </authorList>
    </citation>
    <scope>NUCLEOTIDE SEQUENCE [LARGE SCALE GENOMIC DNA]</scope>
    <source>
        <strain evidence="5 6">RD2P27</strain>
    </source>
</reference>
<dbReference type="CDD" id="cd04433">
    <property type="entry name" value="AFD_class_I"/>
    <property type="match status" value="1"/>
</dbReference>
<evidence type="ECO:0000313" key="5">
    <source>
        <dbReference type="EMBL" id="MET1755484.1"/>
    </source>
</evidence>
<organism evidence="5 6">
    <name type="scientific">Novosphingobium kalidii</name>
    <dbReference type="NCBI Taxonomy" id="3230299"/>
    <lineage>
        <taxon>Bacteria</taxon>
        <taxon>Pseudomonadati</taxon>
        <taxon>Pseudomonadota</taxon>
        <taxon>Alphaproteobacteria</taxon>
        <taxon>Sphingomonadales</taxon>
        <taxon>Sphingomonadaceae</taxon>
        <taxon>Novosphingobium</taxon>
    </lineage>
</organism>
<evidence type="ECO:0000256" key="2">
    <source>
        <dbReference type="ARBA" id="ARBA00022598"/>
    </source>
</evidence>